<name>A0A6M2DV09_XENCH</name>
<keyword evidence="1" id="KW-0732">Signal</keyword>
<protein>
    <submittedName>
        <fullName evidence="2">Putative secreted protein</fullName>
    </submittedName>
</protein>
<dbReference type="AlphaFoldDB" id="A0A6M2DV09"/>
<evidence type="ECO:0000256" key="1">
    <source>
        <dbReference type="SAM" id="SignalP"/>
    </source>
</evidence>
<feature type="signal peptide" evidence="1">
    <location>
        <begin position="1"/>
        <end position="24"/>
    </location>
</feature>
<reference evidence="2" key="1">
    <citation type="submission" date="2020-03" db="EMBL/GenBank/DDBJ databases">
        <title>Transcriptomic Profiling of the Digestive Tract of the Rat Flea, Xenopsylla cheopis, Following Blood Feeding and Infection with Yersinia pestis.</title>
        <authorList>
            <person name="Bland D.M."/>
            <person name="Martens C.A."/>
            <person name="Virtaneva K."/>
            <person name="Kanakabandi K."/>
            <person name="Long D."/>
            <person name="Rosenke R."/>
            <person name="Saturday G.A."/>
            <person name="Hoyt F.H."/>
            <person name="Bruno D.P."/>
            <person name="Ribeiro J.M.C."/>
            <person name="Hinnebusch J."/>
        </authorList>
    </citation>
    <scope>NUCLEOTIDE SEQUENCE</scope>
</reference>
<accession>A0A6M2DV09</accession>
<dbReference type="EMBL" id="GIIL01006257">
    <property type="protein sequence ID" value="NOV49983.1"/>
    <property type="molecule type" value="Transcribed_RNA"/>
</dbReference>
<feature type="chain" id="PRO_5026863139" evidence="1">
    <location>
        <begin position="25"/>
        <end position="70"/>
    </location>
</feature>
<sequence>MTIPQLSISFFRFSSLSALCGVHSTYICGVHSTYRISEVPFLYYLLPSIRRSERERSLSPVYFTQGLHTT</sequence>
<organism evidence="2">
    <name type="scientific">Xenopsylla cheopis</name>
    <name type="common">Oriental rat flea</name>
    <name type="synonym">Pulex cheopis</name>
    <dbReference type="NCBI Taxonomy" id="163159"/>
    <lineage>
        <taxon>Eukaryota</taxon>
        <taxon>Metazoa</taxon>
        <taxon>Ecdysozoa</taxon>
        <taxon>Arthropoda</taxon>
        <taxon>Hexapoda</taxon>
        <taxon>Insecta</taxon>
        <taxon>Pterygota</taxon>
        <taxon>Neoptera</taxon>
        <taxon>Endopterygota</taxon>
        <taxon>Siphonaptera</taxon>
        <taxon>Pulicidae</taxon>
        <taxon>Xenopsyllinae</taxon>
        <taxon>Xenopsylla</taxon>
    </lineage>
</organism>
<evidence type="ECO:0000313" key="2">
    <source>
        <dbReference type="EMBL" id="NOV49983.1"/>
    </source>
</evidence>
<proteinExistence type="predicted"/>